<evidence type="ECO:0000313" key="1">
    <source>
        <dbReference type="EMBL" id="PGG95838.1"/>
    </source>
</evidence>
<accession>A0A2B7WGV9</accession>
<keyword evidence="2" id="KW-1185">Reference proteome</keyword>
<protein>
    <submittedName>
        <fullName evidence="1">Uncharacterized protein</fullName>
    </submittedName>
</protein>
<comment type="caution">
    <text evidence="1">The sequence shown here is derived from an EMBL/GenBank/DDBJ whole genome shotgun (WGS) entry which is preliminary data.</text>
</comment>
<dbReference type="Proteomes" id="UP000223968">
    <property type="component" value="Unassembled WGS sequence"/>
</dbReference>
<reference evidence="1 2" key="1">
    <citation type="submission" date="2017-10" db="EMBL/GenBank/DDBJ databases">
        <title>Comparative genomics in systemic dimorphic fungi from Ajellomycetaceae.</title>
        <authorList>
            <person name="Munoz J.F."/>
            <person name="Mcewen J.G."/>
            <person name="Clay O.K."/>
            <person name="Cuomo C.A."/>
        </authorList>
    </citation>
    <scope>NUCLEOTIDE SEQUENCE [LARGE SCALE GENOMIC DNA]</scope>
    <source>
        <strain evidence="1 2">UAMH5409</strain>
    </source>
</reference>
<dbReference type="EMBL" id="PDNB01000309">
    <property type="protein sequence ID" value="PGG95838.1"/>
    <property type="molecule type" value="Genomic_DNA"/>
</dbReference>
<gene>
    <name evidence="1" type="ORF">AJ79_09847</name>
</gene>
<organism evidence="1 2">
    <name type="scientific">Helicocarpus griseus UAMH5409</name>
    <dbReference type="NCBI Taxonomy" id="1447875"/>
    <lineage>
        <taxon>Eukaryota</taxon>
        <taxon>Fungi</taxon>
        <taxon>Dikarya</taxon>
        <taxon>Ascomycota</taxon>
        <taxon>Pezizomycotina</taxon>
        <taxon>Eurotiomycetes</taxon>
        <taxon>Eurotiomycetidae</taxon>
        <taxon>Onygenales</taxon>
        <taxon>Ajellomycetaceae</taxon>
        <taxon>Helicocarpus</taxon>
    </lineage>
</organism>
<name>A0A2B7WGV9_9EURO</name>
<proteinExistence type="predicted"/>
<dbReference type="AlphaFoldDB" id="A0A2B7WGV9"/>
<evidence type="ECO:0000313" key="2">
    <source>
        <dbReference type="Proteomes" id="UP000223968"/>
    </source>
</evidence>
<sequence>MEVKVKKIRDYSKWIEQLQREIEATREWIAQLPEGAALQARNEANKSVERHQGWLKSNKEVLTSLQAEGEEARSSS</sequence>